<protein>
    <submittedName>
        <fullName evidence="1">Uncharacterized protein</fullName>
    </submittedName>
</protein>
<dbReference type="Proteomes" id="UP000005239">
    <property type="component" value="Unassembled WGS sequence"/>
</dbReference>
<dbReference type="PANTHER" id="PTHR47022:SF1">
    <property type="entry name" value="BTB AND MATH DOMAIN-CONTAINING PROTEIN 36-RELATED"/>
    <property type="match status" value="1"/>
</dbReference>
<sequence>MSRLFMIPLFFILVSPSQAELRLGDTVDGLLNGLRPTVNGLLGTVDNVLPLVIRFKRDVDVGQTLDSLTSRVKSPVNGLLSSIDQVIPLGLRKKRDFSRGDRLNVHPFECGRRLSSCDFYLVRIDNVRKIGNTYIDSLTYIRASLPWIYLYKVSMEARIYVTSVHGIKPIINIVFSQPKNMLDNAFLIVEGEKFNYLAAQSEFFYSLFYNDFKEKNECVSNWEISPSRNSRNFFKLSSRRISLLPCSMEKVELYLIKTKKVPIERKLLFADQYKLEQLKMLYLKSFKSAQSMKYIQKTPEFKEFSGPMNQLCCLNDYSHFSSN</sequence>
<name>A0A2A6C9J1_PRIPA</name>
<evidence type="ECO:0000313" key="1">
    <source>
        <dbReference type="EnsemblMetazoa" id="PPA14101.1"/>
    </source>
</evidence>
<reference evidence="1" key="2">
    <citation type="submission" date="2022-06" db="UniProtKB">
        <authorList>
            <consortium name="EnsemblMetazoa"/>
        </authorList>
    </citation>
    <scope>IDENTIFICATION</scope>
    <source>
        <strain evidence="1">PS312</strain>
    </source>
</reference>
<evidence type="ECO:0000313" key="2">
    <source>
        <dbReference type="Proteomes" id="UP000005239"/>
    </source>
</evidence>
<proteinExistence type="predicted"/>
<dbReference type="EnsemblMetazoa" id="PPA14101.1">
    <property type="protein sequence ID" value="PPA14101.1"/>
    <property type="gene ID" value="WBGene00103655"/>
</dbReference>
<organism evidence="1 2">
    <name type="scientific">Pristionchus pacificus</name>
    <name type="common">Parasitic nematode worm</name>
    <dbReference type="NCBI Taxonomy" id="54126"/>
    <lineage>
        <taxon>Eukaryota</taxon>
        <taxon>Metazoa</taxon>
        <taxon>Ecdysozoa</taxon>
        <taxon>Nematoda</taxon>
        <taxon>Chromadorea</taxon>
        <taxon>Rhabditida</taxon>
        <taxon>Rhabditina</taxon>
        <taxon>Diplogasteromorpha</taxon>
        <taxon>Diplogasteroidea</taxon>
        <taxon>Neodiplogasteridae</taxon>
        <taxon>Pristionchus</taxon>
    </lineage>
</organism>
<dbReference type="AlphaFoldDB" id="A0A2A6C9J1"/>
<dbReference type="PANTHER" id="PTHR47022">
    <property type="entry name" value="BTB AND MATH DOMAIN-CONTAINING PROTEIN 36-RELATED"/>
    <property type="match status" value="1"/>
</dbReference>
<reference evidence="2" key="1">
    <citation type="journal article" date="2008" name="Nat. Genet.">
        <title>The Pristionchus pacificus genome provides a unique perspective on nematode lifestyle and parasitism.</title>
        <authorList>
            <person name="Dieterich C."/>
            <person name="Clifton S.W."/>
            <person name="Schuster L.N."/>
            <person name="Chinwalla A."/>
            <person name="Delehaunty K."/>
            <person name="Dinkelacker I."/>
            <person name="Fulton L."/>
            <person name="Fulton R."/>
            <person name="Godfrey J."/>
            <person name="Minx P."/>
            <person name="Mitreva M."/>
            <person name="Roeseler W."/>
            <person name="Tian H."/>
            <person name="Witte H."/>
            <person name="Yang S.P."/>
            <person name="Wilson R.K."/>
            <person name="Sommer R.J."/>
        </authorList>
    </citation>
    <scope>NUCLEOTIDE SEQUENCE [LARGE SCALE GENOMIC DNA]</scope>
    <source>
        <strain evidence="2">PS312</strain>
    </source>
</reference>
<gene>
    <name evidence="1" type="primary">WBGene00103655</name>
</gene>
<accession>A0A2A6C9J1</accession>
<dbReference type="CDD" id="cd18186">
    <property type="entry name" value="BTB_POZ_ZBTB_KLHL-like"/>
    <property type="match status" value="1"/>
</dbReference>
<keyword evidence="2" id="KW-1185">Reference proteome</keyword>
<accession>A0A8R1YCN6</accession>